<dbReference type="Pfam" id="PF00085">
    <property type="entry name" value="Thioredoxin"/>
    <property type="match status" value="1"/>
</dbReference>
<feature type="transmembrane region" description="Helical" evidence="7">
    <location>
        <begin position="111"/>
        <end position="131"/>
    </location>
</feature>
<organism evidence="9 10">
    <name type="scientific">Sphagnum troendelagicum</name>
    <dbReference type="NCBI Taxonomy" id="128251"/>
    <lineage>
        <taxon>Eukaryota</taxon>
        <taxon>Viridiplantae</taxon>
        <taxon>Streptophyta</taxon>
        <taxon>Embryophyta</taxon>
        <taxon>Bryophyta</taxon>
        <taxon>Sphagnophytina</taxon>
        <taxon>Sphagnopsida</taxon>
        <taxon>Sphagnales</taxon>
        <taxon>Sphagnaceae</taxon>
        <taxon>Sphagnum</taxon>
    </lineage>
</organism>
<dbReference type="EMBL" id="OZ019896">
    <property type="protein sequence ID" value="CAK9222710.1"/>
    <property type="molecule type" value="Genomic_DNA"/>
</dbReference>
<accession>A0ABP0UIM1</accession>
<dbReference type="InterPro" id="IPR044606">
    <property type="entry name" value="APRL4/6"/>
</dbReference>
<protein>
    <recommendedName>
        <fullName evidence="8">Thioredoxin domain-containing protein</fullName>
    </recommendedName>
</protein>
<keyword evidence="3" id="KW-0732">Signal</keyword>
<dbReference type="Proteomes" id="UP001497512">
    <property type="component" value="Chromosome 4"/>
</dbReference>
<feature type="domain" description="Thioredoxin" evidence="8">
    <location>
        <begin position="169"/>
        <end position="292"/>
    </location>
</feature>
<dbReference type="SUPFAM" id="SSF52833">
    <property type="entry name" value="Thioredoxin-like"/>
    <property type="match status" value="1"/>
</dbReference>
<dbReference type="PANTHER" id="PTHR46854:SF1">
    <property type="entry name" value="5'-ADENYLYLSULFATE REDUCTASE-LIKE 4-RELATED"/>
    <property type="match status" value="1"/>
</dbReference>
<name>A0ABP0UIM1_9BRYO</name>
<evidence type="ECO:0000313" key="10">
    <source>
        <dbReference type="Proteomes" id="UP001497512"/>
    </source>
</evidence>
<evidence type="ECO:0000256" key="4">
    <source>
        <dbReference type="ARBA" id="ARBA00022989"/>
    </source>
</evidence>
<dbReference type="PANTHER" id="PTHR46854">
    <property type="entry name" value="5'-ADENYLYLSULFATE REDUCTASE-LIKE 4-RELATED"/>
    <property type="match status" value="1"/>
</dbReference>
<evidence type="ECO:0000313" key="9">
    <source>
        <dbReference type="EMBL" id="CAK9222710.1"/>
    </source>
</evidence>
<keyword evidence="5 7" id="KW-0472">Membrane</keyword>
<keyword evidence="6" id="KW-0325">Glycoprotein</keyword>
<keyword evidence="10" id="KW-1185">Reference proteome</keyword>
<reference evidence="9" key="1">
    <citation type="submission" date="2024-02" db="EMBL/GenBank/DDBJ databases">
        <authorList>
            <consortium name="ELIXIR-Norway"/>
            <consortium name="Elixir Norway"/>
        </authorList>
    </citation>
    <scope>NUCLEOTIDE SEQUENCE</scope>
</reference>
<dbReference type="PROSITE" id="PS51352">
    <property type="entry name" value="THIOREDOXIN_2"/>
    <property type="match status" value="1"/>
</dbReference>
<evidence type="ECO:0000256" key="2">
    <source>
        <dbReference type="ARBA" id="ARBA00022692"/>
    </source>
</evidence>
<comment type="subcellular location">
    <subcellularLocation>
        <location evidence="1">Membrane</location>
        <topology evidence="1">Single-pass membrane protein</topology>
    </subcellularLocation>
</comment>
<evidence type="ECO:0000256" key="6">
    <source>
        <dbReference type="ARBA" id="ARBA00023180"/>
    </source>
</evidence>
<evidence type="ECO:0000256" key="7">
    <source>
        <dbReference type="SAM" id="Phobius"/>
    </source>
</evidence>
<evidence type="ECO:0000259" key="8">
    <source>
        <dbReference type="PROSITE" id="PS51352"/>
    </source>
</evidence>
<dbReference type="InterPro" id="IPR036249">
    <property type="entry name" value="Thioredoxin-like_sf"/>
</dbReference>
<sequence length="368" mass="41481">MRHKYSILFSGTVYTVHHLQLREREAVSLVLSEEERIASEHFKACFLCNFLPFFCCCRGFGFFVREEGVCIINIIKENRRNWGVFRMLFSLLSLQTTTTRACGKSQLLPEFFFFSLFTVVSSILVVIAAGANGEQAAAPVCLPPPLLEEILPAGATTKESCLCPAAIYHHEEALASDAQLLLPRVAELNETSLEKALDLVHSSNGTYIAILYYATWCPFSRELRPIYNVLSSLFPSIHHVAVEESSVRPSVLSQYGVHSFPIIFVHNRTSRVRYHGSRTLDEFIYFYQNYTGLKSVSGGQSVKRPDCGFAKLVFNVSKSAKEVCPYPWAISPQKWLQDDTYLTLALLFLLIRVLCFLLPIVASACKQH</sequence>
<evidence type="ECO:0000256" key="5">
    <source>
        <dbReference type="ARBA" id="ARBA00023136"/>
    </source>
</evidence>
<feature type="transmembrane region" description="Helical" evidence="7">
    <location>
        <begin position="341"/>
        <end position="362"/>
    </location>
</feature>
<dbReference type="Gene3D" id="3.40.30.10">
    <property type="entry name" value="Glutaredoxin"/>
    <property type="match status" value="1"/>
</dbReference>
<keyword evidence="2 7" id="KW-0812">Transmembrane</keyword>
<gene>
    <name evidence="9" type="ORF">CSSPTR1EN2_LOCUS16329</name>
</gene>
<evidence type="ECO:0000256" key="3">
    <source>
        <dbReference type="ARBA" id="ARBA00022729"/>
    </source>
</evidence>
<dbReference type="InterPro" id="IPR013766">
    <property type="entry name" value="Thioredoxin_domain"/>
</dbReference>
<evidence type="ECO:0000256" key="1">
    <source>
        <dbReference type="ARBA" id="ARBA00004167"/>
    </source>
</evidence>
<dbReference type="CDD" id="cd02999">
    <property type="entry name" value="PDI_a_ERp44_like"/>
    <property type="match status" value="1"/>
</dbReference>
<proteinExistence type="predicted"/>
<keyword evidence="4 7" id="KW-1133">Transmembrane helix</keyword>